<gene>
    <name evidence="5" type="ORF">G7Y89_g7134</name>
</gene>
<dbReference type="Proteomes" id="UP000566819">
    <property type="component" value="Unassembled WGS sequence"/>
</dbReference>
<evidence type="ECO:0000256" key="3">
    <source>
        <dbReference type="SAM" id="SignalP"/>
    </source>
</evidence>
<dbReference type="GO" id="GO:0006629">
    <property type="term" value="P:lipid metabolic process"/>
    <property type="evidence" value="ECO:0007669"/>
    <property type="project" value="InterPro"/>
</dbReference>
<keyword evidence="6" id="KW-1185">Reference proteome</keyword>
<accession>A0A8H4RLQ9</accession>
<protein>
    <recommendedName>
        <fullName evidence="4">Fungal lipase-type domain-containing protein</fullName>
    </recommendedName>
</protein>
<evidence type="ECO:0000256" key="2">
    <source>
        <dbReference type="ARBA" id="ARBA00022801"/>
    </source>
</evidence>
<dbReference type="OrthoDB" id="426718at2759"/>
<sequence length="274" mass="29072">MKFSIRLSLSLALLTRFSTASPIIDIRNATLVAAERGNYPAMKYFVLPANVLKATPTTAVAAAELSNMQFFAQYAGAAYCNAVKSMVGIEISCSNGVCPSLTAVTNYAFLGYDQSEASGFVGIDATNKLIVVSYAGSANFDNYVADLLAPLESCSDLVSGCKMHQGFQYAWEDVQDTTMPAVKAAVAAYPTYSVIATGHSLGGAVATVAGAYLRAAGIPTDIYSYGSPRIGNEAFVDFVDAQAGVNYRVTHYNDPIPRYPAKLLGIVIRVRSFG</sequence>
<dbReference type="SUPFAM" id="SSF53474">
    <property type="entry name" value="alpha/beta-Hydrolases"/>
    <property type="match status" value="1"/>
</dbReference>
<comment type="caution">
    <text evidence="5">The sequence shown here is derived from an EMBL/GenBank/DDBJ whole genome shotgun (WGS) entry which is preliminary data.</text>
</comment>
<reference evidence="5 6" key="1">
    <citation type="submission" date="2020-03" db="EMBL/GenBank/DDBJ databases">
        <title>Draft Genome Sequence of Cudoniella acicularis.</title>
        <authorList>
            <person name="Buettner E."/>
            <person name="Kellner H."/>
        </authorList>
    </citation>
    <scope>NUCLEOTIDE SEQUENCE [LARGE SCALE GENOMIC DNA]</scope>
    <source>
        <strain evidence="5 6">DSM 108380</strain>
    </source>
</reference>
<dbReference type="Gene3D" id="3.40.50.1820">
    <property type="entry name" value="alpha/beta hydrolase"/>
    <property type="match status" value="1"/>
</dbReference>
<evidence type="ECO:0000313" key="5">
    <source>
        <dbReference type="EMBL" id="KAF4630999.1"/>
    </source>
</evidence>
<name>A0A8H4RLQ9_9HELO</name>
<keyword evidence="2" id="KW-0378">Hydrolase</keyword>
<dbReference type="InterPro" id="IPR029058">
    <property type="entry name" value="AB_hydrolase_fold"/>
</dbReference>
<dbReference type="Pfam" id="PF01764">
    <property type="entry name" value="Lipase_3"/>
    <property type="match status" value="1"/>
</dbReference>
<dbReference type="GO" id="GO:0016787">
    <property type="term" value="F:hydrolase activity"/>
    <property type="evidence" value="ECO:0007669"/>
    <property type="project" value="UniProtKB-KW"/>
</dbReference>
<keyword evidence="1 3" id="KW-0732">Signal</keyword>
<dbReference type="InterPro" id="IPR002921">
    <property type="entry name" value="Fungal_lipase-type"/>
</dbReference>
<proteinExistence type="predicted"/>
<dbReference type="InterPro" id="IPR051299">
    <property type="entry name" value="AB_hydrolase_lip/est"/>
</dbReference>
<evidence type="ECO:0000259" key="4">
    <source>
        <dbReference type="Pfam" id="PF01764"/>
    </source>
</evidence>
<dbReference type="EMBL" id="JAAMPI010000487">
    <property type="protein sequence ID" value="KAF4630999.1"/>
    <property type="molecule type" value="Genomic_DNA"/>
</dbReference>
<dbReference type="AlphaFoldDB" id="A0A8H4RLQ9"/>
<organism evidence="5 6">
    <name type="scientific">Cudoniella acicularis</name>
    <dbReference type="NCBI Taxonomy" id="354080"/>
    <lineage>
        <taxon>Eukaryota</taxon>
        <taxon>Fungi</taxon>
        <taxon>Dikarya</taxon>
        <taxon>Ascomycota</taxon>
        <taxon>Pezizomycotina</taxon>
        <taxon>Leotiomycetes</taxon>
        <taxon>Helotiales</taxon>
        <taxon>Tricladiaceae</taxon>
        <taxon>Cudoniella</taxon>
    </lineage>
</organism>
<feature type="chain" id="PRO_5034804064" description="Fungal lipase-type domain-containing protein" evidence="3">
    <location>
        <begin position="21"/>
        <end position="274"/>
    </location>
</feature>
<dbReference type="PANTHER" id="PTHR46640">
    <property type="entry name" value="TRIACYLGLYCEROL LIPASE, PUTATIVE (AFU_ORTHOLOGUE AFUA_6G06510)-RELATED"/>
    <property type="match status" value="1"/>
</dbReference>
<evidence type="ECO:0000313" key="6">
    <source>
        <dbReference type="Proteomes" id="UP000566819"/>
    </source>
</evidence>
<feature type="signal peptide" evidence="3">
    <location>
        <begin position="1"/>
        <end position="20"/>
    </location>
</feature>
<dbReference type="CDD" id="cd00519">
    <property type="entry name" value="Lipase_3"/>
    <property type="match status" value="1"/>
</dbReference>
<evidence type="ECO:0000256" key="1">
    <source>
        <dbReference type="ARBA" id="ARBA00022729"/>
    </source>
</evidence>
<feature type="domain" description="Fungal lipase-type" evidence="4">
    <location>
        <begin position="131"/>
        <end position="262"/>
    </location>
</feature>
<dbReference type="PANTHER" id="PTHR46640:SF1">
    <property type="entry name" value="FUNGAL LIPASE-LIKE DOMAIN-CONTAINING PROTEIN-RELATED"/>
    <property type="match status" value="1"/>
</dbReference>